<dbReference type="InterPro" id="IPR019734">
    <property type="entry name" value="TPR_rpt"/>
</dbReference>
<dbReference type="Gene3D" id="1.25.40.10">
    <property type="entry name" value="Tetratricopeptide repeat domain"/>
    <property type="match status" value="1"/>
</dbReference>
<dbReference type="SUPFAM" id="SSF48452">
    <property type="entry name" value="TPR-like"/>
    <property type="match status" value="1"/>
</dbReference>
<dbReference type="Gene3D" id="1.10.510.10">
    <property type="entry name" value="Transferase(Phosphotransferase) domain 1"/>
    <property type="match status" value="1"/>
</dbReference>
<dbReference type="Pfam" id="PF00069">
    <property type="entry name" value="Pkinase"/>
    <property type="match status" value="1"/>
</dbReference>
<proteinExistence type="predicted"/>
<dbReference type="InterPro" id="IPR011990">
    <property type="entry name" value="TPR-like_helical_dom_sf"/>
</dbReference>
<protein>
    <submittedName>
        <fullName evidence="8">Protein kinase</fullName>
    </submittedName>
</protein>
<sequence length="812" mass="85441">MIDTTFRSTLQHALPDTLLLQRELGGGGMSRVFLARDEALGREVVVKVLSPELAAGLSAERFTREIKLAASLQEPHIVPVLTAGATADGLPWFTMPFVAGESLRDRIAHGALPAADALGILRNVAQALAYAHARGIVHRDIKPENVLLSSGTAVVADFGIAKALSASRTQAPDASLTQAGMAIGTPAYMAPEQATGDVNTDHRADIYAWGVLAYELLQGAHPFADRTTPAAMTAAHIATPAPVVTAATVPAAVRALITRCLAKDPSDRPAGMDVVLTALSTSAESPAAAPPAHTSRRAPVAIGVAAIAVLAAGMAWWRSQATSPMAGSANSAATAQEAVASLAVIPFASVGGDTTNTFLAEGIADELTTVLSRVPGLRLAGRATAARFKGSTLTATQLGDTLGVRTILIGSLRRAGDRVRVTAELSNASNGRVLWQDTFEQDARDVFRMQELLAQAIGAQLQLRLGGTTVSAGTSNPEAYEQYLRGMQVYRNRGPVFTDAERYFDAAIRADSSFARAWAGKSIALMGTPYYALRHMRDVIPVARVAAARALALDSLSPDVHIALSAIAAEQFDWAGAEREARRAIALDSVSSIAHWRLGFNWSNQGRVAEALVAFTRARELDPLSGIILAWEGVTMASAGRFDEGVALAIRAHDLAPTVAPIQTIMLSAFAMAGRHSEGAERAAKLAPLVSDPMYLGPMARALAVGGQMGEATRISQRLERMGNDVRGVWYGRMSSRLVTGDTSGALAALEAAAASDGDLVPSVILANPWFDPIRTTPRFKAAMKRYNLGNSPLVQPRGGRLGVVLKPKPGS</sequence>
<evidence type="ECO:0000256" key="1">
    <source>
        <dbReference type="ARBA" id="ARBA00022679"/>
    </source>
</evidence>
<dbReference type="GO" id="GO:0004674">
    <property type="term" value="F:protein serine/threonine kinase activity"/>
    <property type="evidence" value="ECO:0007669"/>
    <property type="project" value="TreeGrafter"/>
</dbReference>
<feature type="domain" description="Protein kinase" evidence="7">
    <location>
        <begin position="18"/>
        <end position="280"/>
    </location>
</feature>
<dbReference type="Proteomes" id="UP000500938">
    <property type="component" value="Chromosome"/>
</dbReference>
<dbReference type="InterPro" id="IPR008271">
    <property type="entry name" value="Ser/Thr_kinase_AS"/>
</dbReference>
<keyword evidence="1" id="KW-0808">Transferase</keyword>
<evidence type="ECO:0000256" key="2">
    <source>
        <dbReference type="ARBA" id="ARBA00022741"/>
    </source>
</evidence>
<dbReference type="Gene3D" id="3.40.50.10610">
    <property type="entry name" value="ABC-type transport auxiliary lipoprotein component"/>
    <property type="match status" value="1"/>
</dbReference>
<keyword evidence="9" id="KW-1185">Reference proteome</keyword>
<accession>A0A6M4IRT8</accession>
<dbReference type="PROSITE" id="PS50005">
    <property type="entry name" value="TPR"/>
    <property type="match status" value="1"/>
</dbReference>
<keyword evidence="4 6" id="KW-0067">ATP-binding</keyword>
<dbReference type="RefSeq" id="WP_171226805.1">
    <property type="nucleotide sequence ID" value="NZ_CP053085.1"/>
</dbReference>
<gene>
    <name evidence="8" type="ORF">HKW67_18580</name>
</gene>
<dbReference type="PROSITE" id="PS50011">
    <property type="entry name" value="PROTEIN_KINASE_DOM"/>
    <property type="match status" value="1"/>
</dbReference>
<evidence type="ECO:0000256" key="5">
    <source>
        <dbReference type="PROSITE-ProRule" id="PRU00339"/>
    </source>
</evidence>
<feature type="binding site" evidence="6">
    <location>
        <position position="47"/>
    </location>
    <ligand>
        <name>ATP</name>
        <dbReference type="ChEBI" id="CHEBI:30616"/>
    </ligand>
</feature>
<dbReference type="InterPro" id="IPR011009">
    <property type="entry name" value="Kinase-like_dom_sf"/>
</dbReference>
<evidence type="ECO:0000256" key="4">
    <source>
        <dbReference type="ARBA" id="ARBA00022840"/>
    </source>
</evidence>
<dbReference type="SMART" id="SM00220">
    <property type="entry name" value="S_TKc"/>
    <property type="match status" value="1"/>
</dbReference>
<dbReference type="CDD" id="cd14014">
    <property type="entry name" value="STKc_PknB_like"/>
    <property type="match status" value="1"/>
</dbReference>
<dbReference type="KEGG" id="ggr:HKW67_18580"/>
<keyword evidence="2 6" id="KW-0547">Nucleotide-binding</keyword>
<dbReference type="PROSITE" id="PS00107">
    <property type="entry name" value="PROTEIN_KINASE_ATP"/>
    <property type="match status" value="1"/>
</dbReference>
<reference evidence="8 9" key="1">
    <citation type="submission" date="2020-05" db="EMBL/GenBank/DDBJ databases">
        <title>Complete genome sequence of Gemmatimonas greenlandica TET16.</title>
        <authorList>
            <person name="Zeng Y."/>
        </authorList>
    </citation>
    <scope>NUCLEOTIDE SEQUENCE [LARGE SCALE GENOMIC DNA]</scope>
    <source>
        <strain evidence="8 9">TET16</strain>
    </source>
</reference>
<organism evidence="8 9">
    <name type="scientific">Gemmatimonas groenlandica</name>
    <dbReference type="NCBI Taxonomy" id="2732249"/>
    <lineage>
        <taxon>Bacteria</taxon>
        <taxon>Pseudomonadati</taxon>
        <taxon>Gemmatimonadota</taxon>
        <taxon>Gemmatimonadia</taxon>
        <taxon>Gemmatimonadales</taxon>
        <taxon>Gemmatimonadaceae</taxon>
        <taxon>Gemmatimonas</taxon>
    </lineage>
</organism>
<evidence type="ECO:0000259" key="7">
    <source>
        <dbReference type="PROSITE" id="PS50011"/>
    </source>
</evidence>
<dbReference type="PANTHER" id="PTHR43289">
    <property type="entry name" value="MITOGEN-ACTIVATED PROTEIN KINASE KINASE KINASE 20-RELATED"/>
    <property type="match status" value="1"/>
</dbReference>
<evidence type="ECO:0000313" key="8">
    <source>
        <dbReference type="EMBL" id="QJR37370.1"/>
    </source>
</evidence>
<evidence type="ECO:0000313" key="9">
    <source>
        <dbReference type="Proteomes" id="UP000500938"/>
    </source>
</evidence>
<dbReference type="Gene3D" id="3.30.200.20">
    <property type="entry name" value="Phosphorylase Kinase, domain 1"/>
    <property type="match status" value="1"/>
</dbReference>
<dbReference type="GO" id="GO:0005524">
    <property type="term" value="F:ATP binding"/>
    <property type="evidence" value="ECO:0007669"/>
    <property type="project" value="UniProtKB-UniRule"/>
</dbReference>
<keyword evidence="3 8" id="KW-0418">Kinase</keyword>
<evidence type="ECO:0000256" key="3">
    <source>
        <dbReference type="ARBA" id="ARBA00022777"/>
    </source>
</evidence>
<dbReference type="InterPro" id="IPR000719">
    <property type="entry name" value="Prot_kinase_dom"/>
</dbReference>
<dbReference type="EMBL" id="CP053085">
    <property type="protein sequence ID" value="QJR37370.1"/>
    <property type="molecule type" value="Genomic_DNA"/>
</dbReference>
<dbReference type="PANTHER" id="PTHR43289:SF6">
    <property type="entry name" value="SERINE_THREONINE-PROTEIN KINASE NEKL-3"/>
    <property type="match status" value="1"/>
</dbReference>
<evidence type="ECO:0000256" key="6">
    <source>
        <dbReference type="PROSITE-ProRule" id="PRU10141"/>
    </source>
</evidence>
<dbReference type="AlphaFoldDB" id="A0A6M4IRT8"/>
<keyword evidence="5" id="KW-0802">TPR repeat</keyword>
<name>A0A6M4IRT8_9BACT</name>
<feature type="repeat" description="TPR" evidence="5">
    <location>
        <begin position="592"/>
        <end position="625"/>
    </location>
</feature>
<dbReference type="PROSITE" id="PS00108">
    <property type="entry name" value="PROTEIN_KINASE_ST"/>
    <property type="match status" value="1"/>
</dbReference>
<dbReference type="InterPro" id="IPR017441">
    <property type="entry name" value="Protein_kinase_ATP_BS"/>
</dbReference>
<dbReference type="SUPFAM" id="SSF56112">
    <property type="entry name" value="Protein kinase-like (PK-like)"/>
    <property type="match status" value="1"/>
</dbReference>